<sequence length="348" mass="38920">MSMTEEKKKKSRFRSRLTFLLLTLAVILGVVGYTYRTDIEMHIVHLKPQPVRQVELGKMGIQLQRFNTPEITSYDVDKILSFVIRDDRFYIALRSQDGDSTAVQAYQRKEGSLFPLRSFGKKGTCTIPEKMVLSVDLAGNGDIVYVKKGIHTLRDGNDIISLKGNTTATRVAFLPGYEQAYLYGNDNFTLADYRDGAFEKNHPAFLHNRAKPFAGGLTQVRITGDGTIYGGGRIKPNGLNMVEAFNSKGKALRSFGSPIQTDKDSIYNLIDMAVLDHYLVVIDGFTLKFWTREGQYLGNLNSSRVLGDNLNCAKLAPIDGNTLGILAFVRNAQTKLVEIRIFALTFPR</sequence>
<dbReference type="EMBL" id="FNOP01000001">
    <property type="protein sequence ID" value="SDW37235.1"/>
    <property type="molecule type" value="Genomic_DNA"/>
</dbReference>
<evidence type="ECO:0000313" key="1">
    <source>
        <dbReference type="EMBL" id="SDW37235.1"/>
    </source>
</evidence>
<dbReference type="SUPFAM" id="SSF69322">
    <property type="entry name" value="Tricorn protease domain 2"/>
    <property type="match status" value="1"/>
</dbReference>
<organism evidence="1 2">
    <name type="scientific">Acidaminococcus fermentans</name>
    <dbReference type="NCBI Taxonomy" id="905"/>
    <lineage>
        <taxon>Bacteria</taxon>
        <taxon>Bacillati</taxon>
        <taxon>Bacillota</taxon>
        <taxon>Negativicutes</taxon>
        <taxon>Acidaminococcales</taxon>
        <taxon>Acidaminococcaceae</taxon>
        <taxon>Acidaminococcus</taxon>
    </lineage>
</organism>
<proteinExistence type="predicted"/>
<reference evidence="1 2" key="1">
    <citation type="submission" date="2016-10" db="EMBL/GenBank/DDBJ databases">
        <authorList>
            <person name="Varghese N."/>
            <person name="Submissions S."/>
        </authorList>
    </citation>
    <scope>NUCLEOTIDE SEQUENCE [LARGE SCALE GENOMIC DNA]</scope>
    <source>
        <strain evidence="1 2">WCC6</strain>
    </source>
</reference>
<gene>
    <name evidence="1" type="ORF">SAMN05216495_10175</name>
</gene>
<dbReference type="AlphaFoldDB" id="A0A1H2T0K3"/>
<evidence type="ECO:0008006" key="3">
    <source>
        <dbReference type="Google" id="ProtNLM"/>
    </source>
</evidence>
<name>A0A1H2T0K3_ACIFE</name>
<accession>A0A1H2T0K3</accession>
<protein>
    <recommendedName>
        <fullName evidence="3">NHL repeat containing protein</fullName>
    </recommendedName>
</protein>
<dbReference type="Proteomes" id="UP000182379">
    <property type="component" value="Unassembled WGS sequence"/>
</dbReference>
<comment type="caution">
    <text evidence="1">The sequence shown here is derived from an EMBL/GenBank/DDBJ whole genome shotgun (WGS) entry which is preliminary data.</text>
</comment>
<evidence type="ECO:0000313" key="2">
    <source>
        <dbReference type="Proteomes" id="UP000182379"/>
    </source>
</evidence>